<sequence>MSQMTATPTHATSGCKRSASPHPPITIKCMCEAPGTQVMHGLGTTFDRVADVLEKAFLKSDLPLSPDQKFNAITQCQKIEKDWLDKGQIVKLAVILGKELYASISYQGAMEDEVIHKNVICALLGMELDVQEEEN</sequence>
<comment type="caution">
    <text evidence="2">The sequence shown here is derived from an EMBL/GenBank/DDBJ whole genome shotgun (WGS) entry which is preliminary data.</text>
</comment>
<dbReference type="InParanoid" id="A0A409X6N1"/>
<organism evidence="2 3">
    <name type="scientific">Psilocybe cyanescens</name>
    <dbReference type="NCBI Taxonomy" id="93625"/>
    <lineage>
        <taxon>Eukaryota</taxon>
        <taxon>Fungi</taxon>
        <taxon>Dikarya</taxon>
        <taxon>Basidiomycota</taxon>
        <taxon>Agaricomycotina</taxon>
        <taxon>Agaricomycetes</taxon>
        <taxon>Agaricomycetidae</taxon>
        <taxon>Agaricales</taxon>
        <taxon>Agaricineae</taxon>
        <taxon>Strophariaceae</taxon>
        <taxon>Psilocybe</taxon>
    </lineage>
</organism>
<keyword evidence="3" id="KW-1185">Reference proteome</keyword>
<evidence type="ECO:0000256" key="1">
    <source>
        <dbReference type="SAM" id="MobiDB-lite"/>
    </source>
</evidence>
<proteinExistence type="predicted"/>
<dbReference type="Proteomes" id="UP000283269">
    <property type="component" value="Unassembled WGS sequence"/>
</dbReference>
<dbReference type="EMBL" id="NHYD01002493">
    <property type="protein sequence ID" value="PPQ86439.1"/>
    <property type="molecule type" value="Genomic_DNA"/>
</dbReference>
<protein>
    <submittedName>
        <fullName evidence="2">Uncharacterized protein</fullName>
    </submittedName>
</protein>
<gene>
    <name evidence="2" type="ORF">CVT25_008098</name>
</gene>
<dbReference type="STRING" id="93625.A0A409X6N1"/>
<name>A0A409X6N1_PSICY</name>
<dbReference type="AlphaFoldDB" id="A0A409X6N1"/>
<feature type="region of interest" description="Disordered" evidence="1">
    <location>
        <begin position="1"/>
        <end position="20"/>
    </location>
</feature>
<evidence type="ECO:0000313" key="2">
    <source>
        <dbReference type="EMBL" id="PPQ86439.1"/>
    </source>
</evidence>
<feature type="compositionally biased region" description="Polar residues" evidence="1">
    <location>
        <begin position="1"/>
        <end position="12"/>
    </location>
</feature>
<reference evidence="2 3" key="1">
    <citation type="journal article" date="2018" name="Evol. Lett.">
        <title>Horizontal gene cluster transfer increased hallucinogenic mushroom diversity.</title>
        <authorList>
            <person name="Reynolds H.T."/>
            <person name="Vijayakumar V."/>
            <person name="Gluck-Thaler E."/>
            <person name="Korotkin H.B."/>
            <person name="Matheny P.B."/>
            <person name="Slot J.C."/>
        </authorList>
    </citation>
    <scope>NUCLEOTIDE SEQUENCE [LARGE SCALE GENOMIC DNA]</scope>
    <source>
        <strain evidence="2 3">2631</strain>
    </source>
</reference>
<accession>A0A409X6N1</accession>
<evidence type="ECO:0000313" key="3">
    <source>
        <dbReference type="Proteomes" id="UP000283269"/>
    </source>
</evidence>